<evidence type="ECO:0000313" key="2">
    <source>
        <dbReference type="Proteomes" id="UP001162992"/>
    </source>
</evidence>
<reference evidence="2" key="1">
    <citation type="journal article" date="2024" name="Proc. Natl. Acad. Sci. U.S.A.">
        <title>Extraordinary preservation of gene collinearity over three hundred million years revealed in homosporous lycophytes.</title>
        <authorList>
            <person name="Li C."/>
            <person name="Wickell D."/>
            <person name="Kuo L.Y."/>
            <person name="Chen X."/>
            <person name="Nie B."/>
            <person name="Liao X."/>
            <person name="Peng D."/>
            <person name="Ji J."/>
            <person name="Jenkins J."/>
            <person name="Williams M."/>
            <person name="Shu S."/>
            <person name="Plott C."/>
            <person name="Barry K."/>
            <person name="Rajasekar S."/>
            <person name="Grimwood J."/>
            <person name="Han X."/>
            <person name="Sun S."/>
            <person name="Hou Z."/>
            <person name="He W."/>
            <person name="Dai G."/>
            <person name="Sun C."/>
            <person name="Schmutz J."/>
            <person name="Leebens-Mack J.H."/>
            <person name="Li F.W."/>
            <person name="Wang L."/>
        </authorList>
    </citation>
    <scope>NUCLEOTIDE SEQUENCE [LARGE SCALE GENOMIC DNA]</scope>
    <source>
        <strain evidence="2">cv. PW_Plant_1</strain>
    </source>
</reference>
<dbReference type="EMBL" id="CM055093">
    <property type="protein sequence ID" value="KAJ7567629.1"/>
    <property type="molecule type" value="Genomic_DNA"/>
</dbReference>
<name>A0ACC2EM15_DIPCM</name>
<proteinExistence type="predicted"/>
<comment type="caution">
    <text evidence="1">The sequence shown here is derived from an EMBL/GenBank/DDBJ whole genome shotgun (WGS) entry which is preliminary data.</text>
</comment>
<evidence type="ECO:0000313" key="1">
    <source>
        <dbReference type="EMBL" id="KAJ7567629.1"/>
    </source>
</evidence>
<sequence length="735" mass="83900">MYKTRRKRSTLPEIQEESLSDPLLHQIRIAQSSVDSKASHSGFHSQDSVLTSNIEKAAALVDQAMKGRWMPLDVVHHKDYLSAKQAFLFYHHLSYPRCIVLVILVMLSFFEVPEWCHGASSNPCGDSQKFLLSGVPYLHPYATLAIEAFCLVLLAWSVALQRYFKFLSFWSKRVTIMKVVLLVSLAISMSLTIFQASWIRLLQGRKVSMYLRLLIIIVFSRALRGCFRMTLRIVQAFLDVVVMLMVFMLLSSWLASLVLKDTDFENYPTALLRLFILLTASDDSSIWASTYRHRIAVLFLLIYTIIGILVLMNVVFAVIYTNFKAQMEAESNKQLTARQGSLRAAFSLLDTRHQEWIDGPTMIALFLAIGKYRHIPDVRSQSSQLFLALNKRGDFKIWSDDFEDLCDVIAKEVQKRPKPASFSNYHQSEIMWVIGQFQFVKGALYDYFLWVATVASVIVALYERNAMDSTTSEILGNLELMFGCLFLIDCIIKILVLGFHVFWKNILNCFDIFSAAAIMGLLLASYVYPAVRAWVPVFLIIRSFRAVVLLSYIPRWRLLYQTLLRLVPATASIIGLQFCICSLFSLLGVHLFQGLVYVGNPKVEGTEYAKSGLWMFNYNDYASAHATSFSFFTVSSWYIIMEGYTAATGSKWSRLYFISFWAIAVAFTLNAMSAFFVETYTLQLEKAKALVKASAEQKRKEAIVRSSAVPRMRTVPGHFMILKKTASYHNFPTRR</sequence>
<gene>
    <name evidence="1" type="ORF">O6H91_02G156700</name>
</gene>
<organism evidence="1 2">
    <name type="scientific">Diphasiastrum complanatum</name>
    <name type="common">Issler's clubmoss</name>
    <name type="synonym">Lycopodium complanatum</name>
    <dbReference type="NCBI Taxonomy" id="34168"/>
    <lineage>
        <taxon>Eukaryota</taxon>
        <taxon>Viridiplantae</taxon>
        <taxon>Streptophyta</taxon>
        <taxon>Embryophyta</taxon>
        <taxon>Tracheophyta</taxon>
        <taxon>Lycopodiopsida</taxon>
        <taxon>Lycopodiales</taxon>
        <taxon>Lycopodiaceae</taxon>
        <taxon>Lycopodioideae</taxon>
        <taxon>Diphasiastrum</taxon>
    </lineage>
</organism>
<protein>
    <submittedName>
        <fullName evidence="1">Uncharacterized protein</fullName>
    </submittedName>
</protein>
<dbReference type="Proteomes" id="UP001162992">
    <property type="component" value="Chromosome 2"/>
</dbReference>
<keyword evidence="2" id="KW-1185">Reference proteome</keyword>
<accession>A0ACC2EM15</accession>